<evidence type="ECO:0000256" key="6">
    <source>
        <dbReference type="ARBA" id="ARBA00022679"/>
    </source>
</evidence>
<dbReference type="Pfam" id="PF06574">
    <property type="entry name" value="FAD_syn"/>
    <property type="match status" value="1"/>
</dbReference>
<dbReference type="GO" id="GO:0009231">
    <property type="term" value="P:riboflavin biosynthetic process"/>
    <property type="evidence" value="ECO:0007669"/>
    <property type="project" value="InterPro"/>
</dbReference>
<dbReference type="GO" id="GO:0003919">
    <property type="term" value="F:FMN adenylyltransferase activity"/>
    <property type="evidence" value="ECO:0007669"/>
    <property type="project" value="UniProtKB-UniRule"/>
</dbReference>
<comment type="catalytic activity">
    <reaction evidence="13 15">
        <text>riboflavin + ATP = FMN + ADP + H(+)</text>
        <dbReference type="Rhea" id="RHEA:14357"/>
        <dbReference type="ChEBI" id="CHEBI:15378"/>
        <dbReference type="ChEBI" id="CHEBI:30616"/>
        <dbReference type="ChEBI" id="CHEBI:57986"/>
        <dbReference type="ChEBI" id="CHEBI:58210"/>
        <dbReference type="ChEBI" id="CHEBI:456216"/>
        <dbReference type="EC" id="2.7.1.26"/>
    </reaction>
</comment>
<keyword evidence="7 15" id="KW-0548">Nucleotidyltransferase</keyword>
<dbReference type="PIRSF" id="PIRSF004491">
    <property type="entry name" value="FAD_Synth"/>
    <property type="match status" value="1"/>
</dbReference>
<evidence type="ECO:0000256" key="13">
    <source>
        <dbReference type="ARBA" id="ARBA00047880"/>
    </source>
</evidence>
<keyword evidence="18" id="KW-1185">Reference proteome</keyword>
<evidence type="ECO:0000256" key="12">
    <source>
        <dbReference type="ARBA" id="ARBA00023268"/>
    </source>
</evidence>
<keyword evidence="10 15" id="KW-0274">FAD</keyword>
<dbReference type="FunFam" id="3.40.50.620:FF:000021">
    <property type="entry name" value="Riboflavin biosynthesis protein"/>
    <property type="match status" value="1"/>
</dbReference>
<dbReference type="Pfam" id="PF01687">
    <property type="entry name" value="Flavokinase"/>
    <property type="match status" value="1"/>
</dbReference>
<dbReference type="UniPathway" id="UPA00276">
    <property type="reaction ID" value="UER00406"/>
</dbReference>
<comment type="similarity">
    <text evidence="15">Belongs to the ribF family.</text>
</comment>
<reference evidence="17 18" key="1">
    <citation type="submission" date="2015-10" db="EMBL/GenBank/DDBJ databases">
        <title>Transcriptomic analysis of a linuron degrading triple-species bacterial consortium.</title>
        <authorList>
            <person name="Albers P."/>
        </authorList>
    </citation>
    <scope>NUCLEOTIDE SEQUENCE [LARGE SCALE GENOMIC DNA]</scope>
    <source>
        <strain evidence="17 18">WDL6</strain>
    </source>
</reference>
<keyword evidence="4 15" id="KW-0285">Flavoprotein</keyword>
<dbReference type="NCBIfam" id="NF004160">
    <property type="entry name" value="PRK05627.1-3"/>
    <property type="match status" value="1"/>
</dbReference>
<dbReference type="PATRIC" id="fig|121290.4.peg.2584"/>
<dbReference type="InterPro" id="IPR015864">
    <property type="entry name" value="FAD_synthase"/>
</dbReference>
<evidence type="ECO:0000256" key="4">
    <source>
        <dbReference type="ARBA" id="ARBA00022630"/>
    </source>
</evidence>
<evidence type="ECO:0000256" key="9">
    <source>
        <dbReference type="ARBA" id="ARBA00022777"/>
    </source>
</evidence>
<dbReference type="SUPFAM" id="SSF52374">
    <property type="entry name" value="Nucleotidylyl transferase"/>
    <property type="match status" value="1"/>
</dbReference>
<comment type="function">
    <text evidence="1">Catalyzes the phosphorylation of riboflavin to FMN followed by the adenylation of FMN to FAD.</text>
</comment>
<dbReference type="GO" id="GO:0005524">
    <property type="term" value="F:ATP binding"/>
    <property type="evidence" value="ECO:0007669"/>
    <property type="project" value="UniProtKB-UniRule"/>
</dbReference>
<evidence type="ECO:0000313" key="18">
    <source>
        <dbReference type="Proteomes" id="UP000059074"/>
    </source>
</evidence>
<comment type="caution">
    <text evidence="17">The sequence shown here is derived from an EMBL/GenBank/DDBJ whole genome shotgun (WGS) entry which is preliminary data.</text>
</comment>
<dbReference type="EMBL" id="LMTR01000026">
    <property type="protein sequence ID" value="KWT71301.1"/>
    <property type="molecule type" value="Genomic_DNA"/>
</dbReference>
<dbReference type="UniPathway" id="UPA00277">
    <property type="reaction ID" value="UER00407"/>
</dbReference>
<dbReference type="InterPro" id="IPR023468">
    <property type="entry name" value="Riboflavin_kinase"/>
</dbReference>
<evidence type="ECO:0000256" key="15">
    <source>
        <dbReference type="PIRNR" id="PIRNR004491"/>
    </source>
</evidence>
<keyword evidence="12" id="KW-0511">Multifunctional enzyme</keyword>
<evidence type="ECO:0000256" key="14">
    <source>
        <dbReference type="ARBA" id="ARBA00049494"/>
    </source>
</evidence>
<keyword evidence="6 15" id="KW-0808">Transferase</keyword>
<evidence type="ECO:0000256" key="10">
    <source>
        <dbReference type="ARBA" id="ARBA00022827"/>
    </source>
</evidence>
<dbReference type="Gene3D" id="2.40.30.30">
    <property type="entry name" value="Riboflavin kinase-like"/>
    <property type="match status" value="1"/>
</dbReference>
<dbReference type="GO" id="GO:0009398">
    <property type="term" value="P:FMN biosynthetic process"/>
    <property type="evidence" value="ECO:0007669"/>
    <property type="project" value="UniProtKB-UniRule"/>
</dbReference>
<evidence type="ECO:0000259" key="16">
    <source>
        <dbReference type="SMART" id="SM00904"/>
    </source>
</evidence>
<dbReference type="InterPro" id="IPR002606">
    <property type="entry name" value="Riboflavin_kinase_bac"/>
</dbReference>
<accession>A0A109BM24</accession>
<protein>
    <recommendedName>
        <fullName evidence="15">Riboflavin biosynthesis protein</fullName>
    </recommendedName>
    <domain>
        <recommendedName>
            <fullName evidence="15">Riboflavin kinase</fullName>
            <ecNumber evidence="15">2.7.1.26</ecNumber>
        </recommendedName>
        <alternativeName>
            <fullName evidence="15">Flavokinase</fullName>
        </alternativeName>
    </domain>
    <domain>
        <recommendedName>
            <fullName evidence="15">FMN adenylyltransferase</fullName>
            <ecNumber evidence="15">2.7.7.2</ecNumber>
        </recommendedName>
        <alternativeName>
            <fullName evidence="15">FAD pyrophosphorylase</fullName>
        </alternativeName>
        <alternativeName>
            <fullName evidence="15">FAD synthase</fullName>
        </alternativeName>
    </domain>
</protein>
<sequence>MLVVQGYKDVPANARGAVLTIGNFDGVHRGHQALLHKAFEIAQEIGAPAGALIFEPYPREFFEPKEPIFRLTTLPAKIALFNRIGLDLTVVLNFDQAMADLSADDFVKQVLVDGLGVRHVIVGHNFFFGCRRIGTPETLRAAGERYGFGVTVISPVAEHGEVFSSSNIRLRITQGDVKGAARRLGRNWSVIGQVVGGAKRGTGLGFPTANIPLAKGNTLGHGIYAVRVHFEGAQHDGAAYLGTRPTYDNGKPVLEVFLLHFDGDLYGHTIEVEFVDFIRPDRKFDSSEELVAQMQEDIARVQAILATGSA</sequence>
<dbReference type="InterPro" id="IPR023465">
    <property type="entry name" value="Riboflavin_kinase_dom_sf"/>
</dbReference>
<dbReference type="PANTHER" id="PTHR22749:SF6">
    <property type="entry name" value="RIBOFLAVIN KINASE"/>
    <property type="match status" value="1"/>
</dbReference>
<dbReference type="STRING" id="121290.APY04_0552"/>
<dbReference type="SMART" id="SM00904">
    <property type="entry name" value="Flavokinase"/>
    <property type="match status" value="1"/>
</dbReference>
<dbReference type="SUPFAM" id="SSF82114">
    <property type="entry name" value="Riboflavin kinase-like"/>
    <property type="match status" value="1"/>
</dbReference>
<dbReference type="CDD" id="cd02064">
    <property type="entry name" value="FAD_synthetase_N"/>
    <property type="match status" value="1"/>
</dbReference>
<dbReference type="PANTHER" id="PTHR22749">
    <property type="entry name" value="RIBOFLAVIN KINASE/FMN ADENYLYLTRANSFERASE"/>
    <property type="match status" value="1"/>
</dbReference>
<dbReference type="InterPro" id="IPR014729">
    <property type="entry name" value="Rossmann-like_a/b/a_fold"/>
</dbReference>
<evidence type="ECO:0000256" key="1">
    <source>
        <dbReference type="ARBA" id="ARBA00002121"/>
    </source>
</evidence>
<keyword evidence="8 15" id="KW-0547">Nucleotide-binding</keyword>
<proteinExistence type="inferred from homology"/>
<evidence type="ECO:0000256" key="2">
    <source>
        <dbReference type="ARBA" id="ARBA00004726"/>
    </source>
</evidence>
<feature type="domain" description="Riboflavin kinase" evidence="16">
    <location>
        <begin position="183"/>
        <end position="306"/>
    </location>
</feature>
<evidence type="ECO:0000256" key="7">
    <source>
        <dbReference type="ARBA" id="ARBA00022695"/>
    </source>
</evidence>
<dbReference type="Proteomes" id="UP000059074">
    <property type="component" value="Unassembled WGS sequence"/>
</dbReference>
<dbReference type="NCBIfam" id="TIGR00083">
    <property type="entry name" value="ribF"/>
    <property type="match status" value="1"/>
</dbReference>
<evidence type="ECO:0000256" key="11">
    <source>
        <dbReference type="ARBA" id="ARBA00022840"/>
    </source>
</evidence>
<dbReference type="InterPro" id="IPR015865">
    <property type="entry name" value="Riboflavin_kinase_bac/euk"/>
</dbReference>
<dbReference type="AlphaFoldDB" id="A0A109BM24"/>
<dbReference type="GO" id="GO:0008531">
    <property type="term" value="F:riboflavin kinase activity"/>
    <property type="evidence" value="ECO:0007669"/>
    <property type="project" value="UniProtKB-UniRule"/>
</dbReference>
<gene>
    <name evidence="17" type="ORF">APY04_0552</name>
</gene>
<organism evidence="17 18">
    <name type="scientific">Hyphomicrobium sulfonivorans</name>
    <dbReference type="NCBI Taxonomy" id="121290"/>
    <lineage>
        <taxon>Bacteria</taxon>
        <taxon>Pseudomonadati</taxon>
        <taxon>Pseudomonadota</taxon>
        <taxon>Alphaproteobacteria</taxon>
        <taxon>Hyphomicrobiales</taxon>
        <taxon>Hyphomicrobiaceae</taxon>
        <taxon>Hyphomicrobium</taxon>
    </lineage>
</organism>
<dbReference type="Gene3D" id="3.40.50.620">
    <property type="entry name" value="HUPs"/>
    <property type="match status" value="1"/>
</dbReference>
<comment type="catalytic activity">
    <reaction evidence="14 15">
        <text>FMN + ATP + H(+) = FAD + diphosphate</text>
        <dbReference type="Rhea" id="RHEA:17237"/>
        <dbReference type="ChEBI" id="CHEBI:15378"/>
        <dbReference type="ChEBI" id="CHEBI:30616"/>
        <dbReference type="ChEBI" id="CHEBI:33019"/>
        <dbReference type="ChEBI" id="CHEBI:57692"/>
        <dbReference type="ChEBI" id="CHEBI:58210"/>
        <dbReference type="EC" id="2.7.7.2"/>
    </reaction>
</comment>
<evidence type="ECO:0000256" key="8">
    <source>
        <dbReference type="ARBA" id="ARBA00022741"/>
    </source>
</evidence>
<name>A0A109BM24_HYPSL</name>
<dbReference type="GO" id="GO:0006747">
    <property type="term" value="P:FAD biosynthetic process"/>
    <property type="evidence" value="ECO:0007669"/>
    <property type="project" value="UniProtKB-UniRule"/>
</dbReference>
<dbReference type="RefSeq" id="WP_068459437.1">
    <property type="nucleotide sequence ID" value="NZ_LMTR01000026.1"/>
</dbReference>
<keyword evidence="11 15" id="KW-0067">ATP-binding</keyword>
<keyword evidence="9 15" id="KW-0418">Kinase</keyword>
<dbReference type="NCBIfam" id="NF004159">
    <property type="entry name" value="PRK05627.1-2"/>
    <property type="match status" value="1"/>
</dbReference>
<dbReference type="EC" id="2.7.1.26" evidence="15"/>
<comment type="pathway">
    <text evidence="2 15">Cofactor biosynthesis; FAD biosynthesis; FAD from FMN: step 1/1.</text>
</comment>
<evidence type="ECO:0000313" key="17">
    <source>
        <dbReference type="EMBL" id="KWT71301.1"/>
    </source>
</evidence>
<keyword evidence="5 15" id="KW-0288">FMN</keyword>
<dbReference type="OrthoDB" id="9803667at2"/>
<evidence type="ECO:0000256" key="5">
    <source>
        <dbReference type="ARBA" id="ARBA00022643"/>
    </source>
</evidence>
<comment type="pathway">
    <text evidence="3 15">Cofactor biosynthesis; FMN biosynthesis; FMN from riboflavin (ATP route): step 1/1.</text>
</comment>
<dbReference type="EC" id="2.7.7.2" evidence="15"/>
<evidence type="ECO:0000256" key="3">
    <source>
        <dbReference type="ARBA" id="ARBA00005201"/>
    </source>
</evidence>